<dbReference type="OrthoDB" id="2489742at2759"/>
<feature type="non-terminal residue" evidence="2">
    <location>
        <position position="1"/>
    </location>
</feature>
<proteinExistence type="predicted"/>
<dbReference type="AlphaFoldDB" id="A0A9N9JJI8"/>
<organism evidence="2 3">
    <name type="scientific">Dentiscutata erythropus</name>
    <dbReference type="NCBI Taxonomy" id="1348616"/>
    <lineage>
        <taxon>Eukaryota</taxon>
        <taxon>Fungi</taxon>
        <taxon>Fungi incertae sedis</taxon>
        <taxon>Mucoromycota</taxon>
        <taxon>Glomeromycotina</taxon>
        <taxon>Glomeromycetes</taxon>
        <taxon>Diversisporales</taxon>
        <taxon>Gigasporaceae</taxon>
        <taxon>Dentiscutata</taxon>
    </lineage>
</organism>
<feature type="compositionally biased region" description="Basic and acidic residues" evidence="1">
    <location>
        <begin position="156"/>
        <end position="181"/>
    </location>
</feature>
<reference evidence="2" key="1">
    <citation type="submission" date="2021-06" db="EMBL/GenBank/DDBJ databases">
        <authorList>
            <person name="Kallberg Y."/>
            <person name="Tangrot J."/>
            <person name="Rosling A."/>
        </authorList>
    </citation>
    <scope>NUCLEOTIDE SEQUENCE</scope>
    <source>
        <strain evidence="2">MA453B</strain>
    </source>
</reference>
<feature type="region of interest" description="Disordered" evidence="1">
    <location>
        <begin position="155"/>
        <end position="181"/>
    </location>
</feature>
<comment type="caution">
    <text evidence="2">The sequence shown here is derived from an EMBL/GenBank/DDBJ whole genome shotgun (WGS) entry which is preliminary data.</text>
</comment>
<evidence type="ECO:0000256" key="1">
    <source>
        <dbReference type="SAM" id="MobiDB-lite"/>
    </source>
</evidence>
<dbReference type="EMBL" id="CAJVPY010022269">
    <property type="protein sequence ID" value="CAG8782304.1"/>
    <property type="molecule type" value="Genomic_DNA"/>
</dbReference>
<protein>
    <submittedName>
        <fullName evidence="2">5702_t:CDS:1</fullName>
    </submittedName>
</protein>
<evidence type="ECO:0000313" key="3">
    <source>
        <dbReference type="Proteomes" id="UP000789405"/>
    </source>
</evidence>
<dbReference type="Proteomes" id="UP000789405">
    <property type="component" value="Unassembled WGS sequence"/>
</dbReference>
<keyword evidence="3" id="KW-1185">Reference proteome</keyword>
<sequence length="181" mass="20835">ASRKHNNANTLSRLHDLENEIEVKILDTAQAKEAKNEMKVAQQELLRRRIYKKLDVNMKTRQKINLELYEVVNFISEIESEEKQQEKEVQVCMVNTIYQPSISPIPEVAMSQNSSNKEGPSDTDQPTVYHLEFITLPLVASNPTDLITLQQWVAESTRESGLDPGEAKVEYKNEEEKYSEQ</sequence>
<accession>A0A9N9JJI8</accession>
<gene>
    <name evidence="2" type="ORF">DERYTH_LOCUS19786</name>
</gene>
<evidence type="ECO:0000313" key="2">
    <source>
        <dbReference type="EMBL" id="CAG8782304.1"/>
    </source>
</evidence>
<name>A0A9N9JJI8_9GLOM</name>